<organism evidence="1 2">
    <name type="scientific">Nephila pilipes</name>
    <name type="common">Giant wood spider</name>
    <name type="synonym">Nephila maculata</name>
    <dbReference type="NCBI Taxonomy" id="299642"/>
    <lineage>
        <taxon>Eukaryota</taxon>
        <taxon>Metazoa</taxon>
        <taxon>Ecdysozoa</taxon>
        <taxon>Arthropoda</taxon>
        <taxon>Chelicerata</taxon>
        <taxon>Arachnida</taxon>
        <taxon>Araneae</taxon>
        <taxon>Araneomorphae</taxon>
        <taxon>Entelegynae</taxon>
        <taxon>Araneoidea</taxon>
        <taxon>Nephilidae</taxon>
        <taxon>Nephila</taxon>
    </lineage>
</organism>
<proteinExistence type="predicted"/>
<dbReference type="AlphaFoldDB" id="A0A8X6Q924"/>
<sequence length="94" mass="10715">MTSYLLHATWQFVVVRTSSFSEPQFTGQSSIQCWNSSHPNPPSQCFIVRTGQPSQSPYKRNQCRSSFKGTPRGGMDPLFCQSTNFRGIDEYQKD</sequence>
<keyword evidence="2" id="KW-1185">Reference proteome</keyword>
<dbReference type="EMBL" id="BMAW01124627">
    <property type="protein sequence ID" value="GFU08783.1"/>
    <property type="molecule type" value="Genomic_DNA"/>
</dbReference>
<comment type="caution">
    <text evidence="1">The sequence shown here is derived from an EMBL/GenBank/DDBJ whole genome shotgun (WGS) entry which is preliminary data.</text>
</comment>
<reference evidence="1" key="1">
    <citation type="submission" date="2020-08" db="EMBL/GenBank/DDBJ databases">
        <title>Multicomponent nature underlies the extraordinary mechanical properties of spider dragline silk.</title>
        <authorList>
            <person name="Kono N."/>
            <person name="Nakamura H."/>
            <person name="Mori M."/>
            <person name="Yoshida Y."/>
            <person name="Ohtoshi R."/>
            <person name="Malay A.D."/>
            <person name="Moran D.A.P."/>
            <person name="Tomita M."/>
            <person name="Numata K."/>
            <person name="Arakawa K."/>
        </authorList>
    </citation>
    <scope>NUCLEOTIDE SEQUENCE</scope>
</reference>
<gene>
    <name evidence="1" type="ORF">NPIL_33571</name>
</gene>
<dbReference type="Proteomes" id="UP000887013">
    <property type="component" value="Unassembled WGS sequence"/>
</dbReference>
<protein>
    <submittedName>
        <fullName evidence="1">Uncharacterized protein</fullName>
    </submittedName>
</protein>
<evidence type="ECO:0000313" key="2">
    <source>
        <dbReference type="Proteomes" id="UP000887013"/>
    </source>
</evidence>
<name>A0A8X6Q924_NEPPI</name>
<evidence type="ECO:0000313" key="1">
    <source>
        <dbReference type="EMBL" id="GFU08783.1"/>
    </source>
</evidence>
<accession>A0A8X6Q924</accession>